<dbReference type="Proteomes" id="UP001215598">
    <property type="component" value="Unassembled WGS sequence"/>
</dbReference>
<evidence type="ECO:0000313" key="3">
    <source>
        <dbReference type="Proteomes" id="UP001215598"/>
    </source>
</evidence>
<dbReference type="GO" id="GO:0070072">
    <property type="term" value="P:vacuolar proton-transporting V-type ATPase complex assembly"/>
    <property type="evidence" value="ECO:0007669"/>
    <property type="project" value="InterPro"/>
</dbReference>
<accession>A0AAD7NYX0</accession>
<dbReference type="PANTHER" id="PTHR28251:SF1">
    <property type="entry name" value="V-TYPE ATPASE ASSEMBLY FACTOR PKR1"/>
    <property type="match status" value="1"/>
</dbReference>
<proteinExistence type="predicted"/>
<keyword evidence="3" id="KW-1185">Reference proteome</keyword>
<feature type="transmembrane region" description="Helical" evidence="1">
    <location>
        <begin position="25"/>
        <end position="46"/>
    </location>
</feature>
<organism evidence="2 3">
    <name type="scientific">Mycena metata</name>
    <dbReference type="NCBI Taxonomy" id="1033252"/>
    <lineage>
        <taxon>Eukaryota</taxon>
        <taxon>Fungi</taxon>
        <taxon>Dikarya</taxon>
        <taxon>Basidiomycota</taxon>
        <taxon>Agaricomycotina</taxon>
        <taxon>Agaricomycetes</taxon>
        <taxon>Agaricomycetidae</taxon>
        <taxon>Agaricales</taxon>
        <taxon>Marasmiineae</taxon>
        <taxon>Mycenaceae</taxon>
        <taxon>Mycena</taxon>
    </lineage>
</organism>
<keyword evidence="1" id="KW-1133">Transmembrane helix</keyword>
<dbReference type="PANTHER" id="PTHR28251">
    <property type="entry name" value="V-TYPE ATPASE ASSEMBLY FACTOR PKR1"/>
    <property type="match status" value="1"/>
</dbReference>
<dbReference type="Pfam" id="PF08636">
    <property type="entry name" value="Pkr1"/>
    <property type="match status" value="1"/>
</dbReference>
<evidence type="ECO:0000256" key="1">
    <source>
        <dbReference type="SAM" id="Phobius"/>
    </source>
</evidence>
<protein>
    <submittedName>
        <fullName evidence="2">Uncharacterized protein</fullName>
    </submittedName>
</protein>
<evidence type="ECO:0000313" key="2">
    <source>
        <dbReference type="EMBL" id="KAJ7781471.1"/>
    </source>
</evidence>
<keyword evidence="1" id="KW-0812">Transmembrane</keyword>
<dbReference type="EMBL" id="JARKIB010000004">
    <property type="protein sequence ID" value="KAJ7781471.1"/>
    <property type="molecule type" value="Genomic_DNA"/>
</dbReference>
<keyword evidence="1" id="KW-0472">Membrane</keyword>
<feature type="transmembrane region" description="Helical" evidence="1">
    <location>
        <begin position="53"/>
        <end position="71"/>
    </location>
</feature>
<dbReference type="InterPro" id="IPR013945">
    <property type="entry name" value="Pkr1"/>
</dbReference>
<dbReference type="AlphaFoldDB" id="A0AAD7NYX0"/>
<dbReference type="GO" id="GO:0005789">
    <property type="term" value="C:endoplasmic reticulum membrane"/>
    <property type="evidence" value="ECO:0007669"/>
    <property type="project" value="TreeGrafter"/>
</dbReference>
<sequence>MADPDDDDSFFANVLKPGSSLNPQFLLILDVAFIALFLILVSLAVLTAGNLHIFALLAIELGLWASVKWFVHELQNTPLAPTEGVGSKKDS</sequence>
<name>A0AAD7NYX0_9AGAR</name>
<gene>
    <name evidence="2" type="ORF">B0H16DRAFT_1498518</name>
</gene>
<comment type="caution">
    <text evidence="2">The sequence shown here is derived from an EMBL/GenBank/DDBJ whole genome shotgun (WGS) entry which is preliminary data.</text>
</comment>
<reference evidence="2" key="1">
    <citation type="submission" date="2023-03" db="EMBL/GenBank/DDBJ databases">
        <title>Massive genome expansion in bonnet fungi (Mycena s.s.) driven by repeated elements and novel gene families across ecological guilds.</title>
        <authorList>
            <consortium name="Lawrence Berkeley National Laboratory"/>
            <person name="Harder C.B."/>
            <person name="Miyauchi S."/>
            <person name="Viragh M."/>
            <person name="Kuo A."/>
            <person name="Thoen E."/>
            <person name="Andreopoulos B."/>
            <person name="Lu D."/>
            <person name="Skrede I."/>
            <person name="Drula E."/>
            <person name="Henrissat B."/>
            <person name="Morin E."/>
            <person name="Kohler A."/>
            <person name="Barry K."/>
            <person name="LaButti K."/>
            <person name="Morin E."/>
            <person name="Salamov A."/>
            <person name="Lipzen A."/>
            <person name="Mereny Z."/>
            <person name="Hegedus B."/>
            <person name="Baldrian P."/>
            <person name="Stursova M."/>
            <person name="Weitz H."/>
            <person name="Taylor A."/>
            <person name="Grigoriev I.V."/>
            <person name="Nagy L.G."/>
            <person name="Martin F."/>
            <person name="Kauserud H."/>
        </authorList>
    </citation>
    <scope>NUCLEOTIDE SEQUENCE</scope>
    <source>
        <strain evidence="2">CBHHK182m</strain>
    </source>
</reference>